<comment type="caution">
    <text evidence="14">The sequence shown here is derived from an EMBL/GenBank/DDBJ whole genome shotgun (WGS) entry which is preliminary data.</text>
</comment>
<dbReference type="Gene3D" id="4.10.1240.10">
    <property type="entry name" value="GPCR, family 2, extracellular hormone receptor domain"/>
    <property type="match status" value="1"/>
</dbReference>
<dbReference type="OrthoDB" id="16753at2759"/>
<evidence type="ECO:0000256" key="3">
    <source>
        <dbReference type="ARBA" id="ARBA00022475"/>
    </source>
</evidence>
<comment type="subcellular location">
    <subcellularLocation>
        <location evidence="1">Cell membrane</location>
        <topology evidence="1">Multi-pass membrane protein</topology>
    </subcellularLocation>
</comment>
<dbReference type="InterPro" id="IPR017983">
    <property type="entry name" value="GPCR_2_secretin-like_CS"/>
</dbReference>
<keyword evidence="9" id="KW-0325">Glycoprotein</keyword>
<keyword evidence="10" id="KW-0807">Transducer</keyword>
<evidence type="ECO:0000256" key="7">
    <source>
        <dbReference type="ARBA" id="ARBA00023136"/>
    </source>
</evidence>
<dbReference type="InterPro" id="IPR001879">
    <property type="entry name" value="GPCR_2_extracellular_dom"/>
</dbReference>
<dbReference type="GO" id="GO:0005886">
    <property type="term" value="C:plasma membrane"/>
    <property type="evidence" value="ECO:0007669"/>
    <property type="project" value="UniProtKB-SubCell"/>
</dbReference>
<feature type="transmembrane region" description="Helical" evidence="11">
    <location>
        <begin position="108"/>
        <end position="130"/>
    </location>
</feature>
<evidence type="ECO:0000313" key="14">
    <source>
        <dbReference type="EMBL" id="VDI54785.1"/>
    </source>
</evidence>
<feature type="transmembrane region" description="Helical" evidence="11">
    <location>
        <begin position="259"/>
        <end position="280"/>
    </location>
</feature>
<dbReference type="GO" id="GO:0008528">
    <property type="term" value="F:G protein-coupled peptide receptor activity"/>
    <property type="evidence" value="ECO:0007669"/>
    <property type="project" value="TreeGrafter"/>
</dbReference>
<dbReference type="SUPFAM" id="SSF81321">
    <property type="entry name" value="Family A G protein-coupled receptor-like"/>
    <property type="match status" value="1"/>
</dbReference>
<protein>
    <submittedName>
        <fullName evidence="14">Calcitonin receptor</fullName>
    </submittedName>
</protein>
<comment type="similarity">
    <text evidence="2">Belongs to the G-protein coupled receptor 2 family.</text>
</comment>
<keyword evidence="6" id="KW-0297">G-protein coupled receptor</keyword>
<keyword evidence="3" id="KW-1003">Cell membrane</keyword>
<dbReference type="GO" id="GO:0007166">
    <property type="term" value="P:cell surface receptor signaling pathway"/>
    <property type="evidence" value="ECO:0007669"/>
    <property type="project" value="InterPro"/>
</dbReference>
<evidence type="ECO:0000256" key="10">
    <source>
        <dbReference type="ARBA" id="ARBA00023224"/>
    </source>
</evidence>
<dbReference type="InterPro" id="IPR036445">
    <property type="entry name" value="GPCR_2_extracell_dom_sf"/>
</dbReference>
<feature type="transmembrane region" description="Helical" evidence="11">
    <location>
        <begin position="174"/>
        <end position="195"/>
    </location>
</feature>
<evidence type="ECO:0000256" key="6">
    <source>
        <dbReference type="ARBA" id="ARBA00023040"/>
    </source>
</evidence>
<evidence type="ECO:0000256" key="4">
    <source>
        <dbReference type="ARBA" id="ARBA00022692"/>
    </source>
</evidence>
<feature type="domain" description="G-protein coupled receptors family 2 profile 2" evidence="13">
    <location>
        <begin position="107"/>
        <end position="354"/>
    </location>
</feature>
<dbReference type="PANTHER" id="PTHR45620:SF42">
    <property type="entry name" value="G-PROTEIN COUPLED RECEPTOR SEB-2"/>
    <property type="match status" value="1"/>
</dbReference>
<dbReference type="EMBL" id="UYJE01007431">
    <property type="protein sequence ID" value="VDI54785.1"/>
    <property type="molecule type" value="Genomic_DNA"/>
</dbReference>
<dbReference type="PROSITE" id="PS50261">
    <property type="entry name" value="G_PROTEIN_RECEP_F2_4"/>
    <property type="match status" value="1"/>
</dbReference>
<feature type="transmembrane region" description="Helical" evidence="11">
    <location>
        <begin position="301"/>
        <end position="319"/>
    </location>
</feature>
<evidence type="ECO:0000256" key="11">
    <source>
        <dbReference type="SAM" id="Phobius"/>
    </source>
</evidence>
<evidence type="ECO:0000256" key="1">
    <source>
        <dbReference type="ARBA" id="ARBA00004651"/>
    </source>
</evidence>
<keyword evidence="8 14" id="KW-0675">Receptor</keyword>
<evidence type="ECO:0000259" key="13">
    <source>
        <dbReference type="PROSITE" id="PS50261"/>
    </source>
</evidence>
<proteinExistence type="inferred from homology"/>
<organism evidence="14 15">
    <name type="scientific">Mytilus galloprovincialis</name>
    <name type="common">Mediterranean mussel</name>
    <dbReference type="NCBI Taxonomy" id="29158"/>
    <lineage>
        <taxon>Eukaryota</taxon>
        <taxon>Metazoa</taxon>
        <taxon>Spiralia</taxon>
        <taxon>Lophotrochozoa</taxon>
        <taxon>Mollusca</taxon>
        <taxon>Bivalvia</taxon>
        <taxon>Autobranchia</taxon>
        <taxon>Pteriomorphia</taxon>
        <taxon>Mytilida</taxon>
        <taxon>Mytiloidea</taxon>
        <taxon>Mytilidae</taxon>
        <taxon>Mytilinae</taxon>
        <taxon>Mytilus</taxon>
    </lineage>
</organism>
<dbReference type="CDD" id="cd15260">
    <property type="entry name" value="7tmB1_NPR_B4_insect-like"/>
    <property type="match status" value="1"/>
</dbReference>
<dbReference type="SUPFAM" id="SSF111418">
    <property type="entry name" value="Hormone receptor domain"/>
    <property type="match status" value="1"/>
</dbReference>
<sequence>MYLVLLSTGQCVCFHYCRYELRLSLGAVPDDLYCNTTSDFFGCWNFTRAGTAMTKPCPYLPGFNTKEIAYKNCSENGTWERANYMKCRMTREIEEDLNKEVLNAFRHIYISLVGFSISITLLVISLFIFFKFRQLRCDRITLHKNLFISYLLTAIMYILYNVLVIMDGDVLHDQPIWCVVLHVVTQYCVVSNFAWMFCEGVYLHTIMVKTFITGKWLIIVCTVIGWVCPFVLVGVYTAVRASSKDDNILCWHQESTLQWIMYAPVVASIFLNLIFLCNIVRLLITKLRQIPEAGQTRKATRATLILIPLLGIQYLMFPIKPAEGSNWEEVYLIVVALHLSLQGAFVSIIFCFCNGEVITVIKRKWTLHRESTFTSKGRYRAPSTIGTTSYTLVDHMSGVATSVT</sequence>
<evidence type="ECO:0000256" key="8">
    <source>
        <dbReference type="ARBA" id="ARBA00023170"/>
    </source>
</evidence>
<dbReference type="PROSITE" id="PS50227">
    <property type="entry name" value="G_PROTEIN_RECEP_F2_3"/>
    <property type="match status" value="1"/>
</dbReference>
<feature type="transmembrane region" description="Helical" evidence="11">
    <location>
        <begin position="331"/>
        <end position="353"/>
    </location>
</feature>
<dbReference type="GO" id="GO:0007188">
    <property type="term" value="P:adenylate cyclase-modulating G protein-coupled receptor signaling pathway"/>
    <property type="evidence" value="ECO:0007669"/>
    <property type="project" value="TreeGrafter"/>
</dbReference>
<keyword evidence="5 11" id="KW-1133">Transmembrane helix</keyword>
<gene>
    <name evidence="14" type="ORF">MGAL_10B060034</name>
</gene>
<dbReference type="InterPro" id="IPR017981">
    <property type="entry name" value="GPCR_2-like_7TM"/>
</dbReference>
<accession>A0A8B6FU96</accession>
<keyword evidence="15" id="KW-1185">Reference proteome</keyword>
<dbReference type="Pfam" id="PF00002">
    <property type="entry name" value="7tm_2"/>
    <property type="match status" value="1"/>
</dbReference>
<evidence type="ECO:0000256" key="9">
    <source>
        <dbReference type="ARBA" id="ARBA00023180"/>
    </source>
</evidence>
<keyword evidence="7 11" id="KW-0472">Membrane</keyword>
<evidence type="ECO:0000256" key="2">
    <source>
        <dbReference type="ARBA" id="ARBA00005314"/>
    </source>
</evidence>
<feature type="transmembrane region" description="Helical" evidence="11">
    <location>
        <begin position="216"/>
        <end position="239"/>
    </location>
</feature>
<name>A0A8B6FU96_MYTGA</name>
<evidence type="ECO:0000313" key="15">
    <source>
        <dbReference type="Proteomes" id="UP000596742"/>
    </source>
</evidence>
<dbReference type="Pfam" id="PF02793">
    <property type="entry name" value="HRM"/>
    <property type="match status" value="1"/>
</dbReference>
<evidence type="ECO:0000259" key="12">
    <source>
        <dbReference type="PROSITE" id="PS50227"/>
    </source>
</evidence>
<dbReference type="Gene3D" id="1.20.1070.10">
    <property type="entry name" value="Rhodopsin 7-helix transmembrane proteins"/>
    <property type="match status" value="1"/>
</dbReference>
<dbReference type="Proteomes" id="UP000596742">
    <property type="component" value="Unassembled WGS sequence"/>
</dbReference>
<dbReference type="InterPro" id="IPR000832">
    <property type="entry name" value="GPCR_2_secretin-like"/>
</dbReference>
<dbReference type="AlphaFoldDB" id="A0A8B6FU96"/>
<feature type="transmembrane region" description="Helical" evidence="11">
    <location>
        <begin position="142"/>
        <end position="162"/>
    </location>
</feature>
<dbReference type="PROSITE" id="PS00650">
    <property type="entry name" value="G_PROTEIN_RECEP_F2_2"/>
    <property type="match status" value="1"/>
</dbReference>
<dbReference type="PANTHER" id="PTHR45620">
    <property type="entry name" value="PDF RECEPTOR-LIKE PROTEIN-RELATED"/>
    <property type="match status" value="1"/>
</dbReference>
<keyword evidence="4 11" id="KW-0812">Transmembrane</keyword>
<dbReference type="PRINTS" id="PR00249">
    <property type="entry name" value="GPCRSECRETIN"/>
</dbReference>
<evidence type="ECO:0000256" key="5">
    <source>
        <dbReference type="ARBA" id="ARBA00022989"/>
    </source>
</evidence>
<reference evidence="14" key="1">
    <citation type="submission" date="2018-11" db="EMBL/GenBank/DDBJ databases">
        <authorList>
            <person name="Alioto T."/>
            <person name="Alioto T."/>
        </authorList>
    </citation>
    <scope>NUCLEOTIDE SEQUENCE</scope>
</reference>
<feature type="domain" description="G-protein coupled receptors family 2 profile 1" evidence="12">
    <location>
        <begin position="16"/>
        <end position="91"/>
    </location>
</feature>
<dbReference type="SMART" id="SM00008">
    <property type="entry name" value="HormR"/>
    <property type="match status" value="1"/>
</dbReference>
<dbReference type="InterPro" id="IPR050332">
    <property type="entry name" value="GPCR_2"/>
</dbReference>